<dbReference type="Pfam" id="PF13546">
    <property type="entry name" value="DDE_5"/>
    <property type="match status" value="1"/>
</dbReference>
<evidence type="ECO:0000313" key="2">
    <source>
        <dbReference type="EMBL" id="MCK9875349.1"/>
    </source>
</evidence>
<gene>
    <name evidence="2" type="ORF">MXD59_06060</name>
</gene>
<feature type="domain" description="Transposase IS701-like DDE" evidence="1">
    <location>
        <begin position="15"/>
        <end position="176"/>
    </location>
</feature>
<dbReference type="SUPFAM" id="SSF53098">
    <property type="entry name" value="Ribonuclease H-like"/>
    <property type="match status" value="1"/>
</dbReference>
<dbReference type="Proteomes" id="UP001201873">
    <property type="component" value="Unassembled WGS sequence"/>
</dbReference>
<sequence>MAMWEAGLEELFGRMEDCFRSDQPRAQARAYVAGLLSRTERKNGWTLAEFGRESGPQKMQRLLNEYAWDADRVRDVVTAYVVEHLVEPDGVLVVDETGFVKKGTSSAGVQRQYSGTTGRIENCQIGVFAAYVSARGRAPVDRELYLPESWTEDRARCAAAGVPGRVGFATKPRVSTAAGRFRVDTLAAKIPARAWKTYSCADGSKGPRMYDWALVDTTDPAGPDDRPKQILIRRSRSGRQELAFFVTHSPRPVSLGTLVTVAGRRWEIEECFQSGKNEVGLDHYQVRLYHAWYRHITLAMLAHAWLTVTATKHREQHPPAVPPTMTAVGYKRLPGGLPVAAQPEPDRHMRTPFTLNEIRHVFALFTEAVLPPSMITWWSDWRRGHQAHARYYHYQTRIHAAQGIARQAATTQRSLVL</sequence>
<protein>
    <submittedName>
        <fullName evidence="2">IS701 family transposase</fullName>
    </submittedName>
</protein>
<dbReference type="PANTHER" id="PTHR33627:SF1">
    <property type="entry name" value="TRANSPOSASE"/>
    <property type="match status" value="1"/>
</dbReference>
<organism evidence="2 3">
    <name type="scientific">Frankia umida</name>
    <dbReference type="NCBI Taxonomy" id="573489"/>
    <lineage>
        <taxon>Bacteria</taxon>
        <taxon>Bacillati</taxon>
        <taxon>Actinomycetota</taxon>
        <taxon>Actinomycetes</taxon>
        <taxon>Frankiales</taxon>
        <taxon>Frankiaceae</taxon>
        <taxon>Frankia</taxon>
    </lineage>
</organism>
<dbReference type="RefSeq" id="WP_248823860.1">
    <property type="nucleotide sequence ID" value="NZ_JALKFT010000004.1"/>
</dbReference>
<dbReference type="NCBIfam" id="NF033540">
    <property type="entry name" value="transpos_IS701"/>
    <property type="match status" value="1"/>
</dbReference>
<evidence type="ECO:0000313" key="3">
    <source>
        <dbReference type="Proteomes" id="UP001201873"/>
    </source>
</evidence>
<dbReference type="InterPro" id="IPR012337">
    <property type="entry name" value="RNaseH-like_sf"/>
</dbReference>
<reference evidence="2 3" key="1">
    <citation type="submission" date="2022-04" db="EMBL/GenBank/DDBJ databases">
        <title>Genome diversity in the genus Frankia.</title>
        <authorList>
            <person name="Carlos-Shanley C."/>
            <person name="Hahn D."/>
        </authorList>
    </citation>
    <scope>NUCLEOTIDE SEQUENCE [LARGE SCALE GENOMIC DNA]</scope>
    <source>
        <strain evidence="2 3">Ag45/Mut15</strain>
    </source>
</reference>
<dbReference type="InterPro" id="IPR038721">
    <property type="entry name" value="IS701-like_DDE_dom"/>
</dbReference>
<keyword evidence="3" id="KW-1185">Reference proteome</keyword>
<accession>A0ABT0JVG5</accession>
<dbReference type="PANTHER" id="PTHR33627">
    <property type="entry name" value="TRANSPOSASE"/>
    <property type="match status" value="1"/>
</dbReference>
<evidence type="ECO:0000259" key="1">
    <source>
        <dbReference type="Pfam" id="PF13546"/>
    </source>
</evidence>
<dbReference type="EMBL" id="JALKFT010000004">
    <property type="protein sequence ID" value="MCK9875349.1"/>
    <property type="molecule type" value="Genomic_DNA"/>
</dbReference>
<comment type="caution">
    <text evidence="2">The sequence shown here is derived from an EMBL/GenBank/DDBJ whole genome shotgun (WGS) entry which is preliminary data.</text>
</comment>
<name>A0ABT0JVG5_9ACTN</name>
<dbReference type="InterPro" id="IPR039365">
    <property type="entry name" value="IS701-like"/>
</dbReference>
<proteinExistence type="predicted"/>